<dbReference type="SMART" id="SM00948">
    <property type="entry name" value="Proteasome_A_N"/>
    <property type="match status" value="1"/>
</dbReference>
<dbReference type="Gene3D" id="3.60.20.10">
    <property type="entry name" value="Glutamine Phosphoribosylpyrophosphate, subunit 1, domain 1"/>
    <property type="match status" value="1"/>
</dbReference>
<dbReference type="PROSITE" id="PS00388">
    <property type="entry name" value="PROTEASOME_ALPHA_1"/>
    <property type="match status" value="1"/>
</dbReference>
<comment type="subunit">
    <text evidence="5">The 26S proteasome consists of a 20S proteasome core and two 19S regulatory subunits.</text>
</comment>
<dbReference type="PANTHER" id="PTHR11599">
    <property type="entry name" value="PROTEASOME SUBUNIT ALPHA/BETA"/>
    <property type="match status" value="1"/>
</dbReference>
<dbReference type="Pfam" id="PF00227">
    <property type="entry name" value="Proteasome"/>
    <property type="match status" value="1"/>
</dbReference>
<organism evidence="7 8">
    <name type="scientific">Clavelina lepadiformis</name>
    <name type="common">Light-bulb sea squirt</name>
    <name type="synonym">Ascidia lepadiformis</name>
    <dbReference type="NCBI Taxonomy" id="159417"/>
    <lineage>
        <taxon>Eukaryota</taxon>
        <taxon>Metazoa</taxon>
        <taxon>Chordata</taxon>
        <taxon>Tunicata</taxon>
        <taxon>Ascidiacea</taxon>
        <taxon>Aplousobranchia</taxon>
        <taxon>Clavelinidae</taxon>
        <taxon>Clavelina</taxon>
    </lineage>
</organism>
<evidence type="ECO:0000256" key="3">
    <source>
        <dbReference type="ARBA" id="ARBA00023242"/>
    </source>
</evidence>
<dbReference type="CDD" id="cd03754">
    <property type="entry name" value="proteasome_alpha_type_6"/>
    <property type="match status" value="1"/>
</dbReference>
<comment type="caution">
    <text evidence="7">The sequence shown here is derived from an EMBL/GenBank/DDBJ whole genome shotgun (WGS) entry which is preliminary data.</text>
</comment>
<dbReference type="InterPro" id="IPR029055">
    <property type="entry name" value="Ntn_hydrolases_N"/>
</dbReference>
<keyword evidence="3 5" id="KW-0539">Nucleus</keyword>
<keyword evidence="8" id="KW-1185">Reference proteome</keyword>
<keyword evidence="1 5" id="KW-0963">Cytoplasm</keyword>
<dbReference type="InterPro" id="IPR050115">
    <property type="entry name" value="Proteasome_alpha"/>
</dbReference>
<evidence type="ECO:0000313" key="7">
    <source>
        <dbReference type="EMBL" id="CAK8684041.1"/>
    </source>
</evidence>
<dbReference type="PROSITE" id="PS51475">
    <property type="entry name" value="PROTEASOME_ALPHA_2"/>
    <property type="match status" value="1"/>
</dbReference>
<keyword evidence="2 4" id="KW-0647">Proteasome</keyword>
<protein>
    <recommendedName>
        <fullName evidence="5">Proteasome subunit alpha type</fullName>
    </recommendedName>
</protein>
<evidence type="ECO:0000259" key="6">
    <source>
        <dbReference type="PROSITE" id="PS00388"/>
    </source>
</evidence>
<reference evidence="7 8" key="1">
    <citation type="submission" date="2024-02" db="EMBL/GenBank/DDBJ databases">
        <authorList>
            <person name="Daric V."/>
            <person name="Darras S."/>
        </authorList>
    </citation>
    <scope>NUCLEOTIDE SEQUENCE [LARGE SCALE GENOMIC DNA]</scope>
</reference>
<dbReference type="InterPro" id="IPR000426">
    <property type="entry name" value="Proteasome_asu_N"/>
</dbReference>
<accession>A0ABP0FWQ6</accession>
<name>A0ABP0FWQ6_CLALP</name>
<evidence type="ECO:0000256" key="1">
    <source>
        <dbReference type="ARBA" id="ARBA00022490"/>
    </source>
</evidence>
<dbReference type="Pfam" id="PF10584">
    <property type="entry name" value="Proteasome_A_N"/>
    <property type="match status" value="1"/>
</dbReference>
<proteinExistence type="inferred from homology"/>
<evidence type="ECO:0000256" key="2">
    <source>
        <dbReference type="ARBA" id="ARBA00022942"/>
    </source>
</evidence>
<dbReference type="InterPro" id="IPR034642">
    <property type="entry name" value="Proteasome_subunit_alpha6"/>
</dbReference>
<dbReference type="InterPro" id="IPR023332">
    <property type="entry name" value="Proteasome_alpha-type"/>
</dbReference>
<evidence type="ECO:0000256" key="4">
    <source>
        <dbReference type="PROSITE-ProRule" id="PRU00808"/>
    </source>
</evidence>
<sequence length="249" mass="28014">MSRGSSAGFDHHITIFSPEGRLYQVEYAFKAINQAGLTSVGVRGEDCVVLITQKKVPDKLLDVSTITHMFQLTPNVGCVMTGMTADSQSQVLRARSEAINWKYKFGYEMPVDALCKRMADISQVYTQNAEMRPLGCSMMVIGWDQEYDKPMLYKTDPAGYYCGFRATSAGVKQTEANTFLEKKLKKKKDTNWNLEKTIDVALSCLTHILFADFKPSELEVAVVTRDNPKFRVLSEEEIDSYLTALAEKD</sequence>
<gene>
    <name evidence="7" type="ORF">CVLEPA_LOCUS15046</name>
</gene>
<evidence type="ECO:0000256" key="5">
    <source>
        <dbReference type="RuleBase" id="RU000551"/>
    </source>
</evidence>
<evidence type="ECO:0000313" key="8">
    <source>
        <dbReference type="Proteomes" id="UP001642483"/>
    </source>
</evidence>
<dbReference type="InterPro" id="IPR001353">
    <property type="entry name" value="Proteasome_sua/b"/>
</dbReference>
<dbReference type="Proteomes" id="UP001642483">
    <property type="component" value="Unassembled WGS sequence"/>
</dbReference>
<dbReference type="EMBL" id="CAWYQH010000097">
    <property type="protein sequence ID" value="CAK8684041.1"/>
    <property type="molecule type" value="Genomic_DNA"/>
</dbReference>
<comment type="similarity">
    <text evidence="4 5">Belongs to the peptidase T1A family.</text>
</comment>
<comment type="subcellular location">
    <subcellularLocation>
        <location evidence="5">Cytoplasm</location>
    </subcellularLocation>
    <subcellularLocation>
        <location evidence="5">Nucleus</location>
    </subcellularLocation>
</comment>
<feature type="domain" description="Proteasome alpha-type subunits" evidence="6">
    <location>
        <begin position="9"/>
        <end position="31"/>
    </location>
</feature>
<dbReference type="SUPFAM" id="SSF56235">
    <property type="entry name" value="N-terminal nucleophile aminohydrolases (Ntn hydrolases)"/>
    <property type="match status" value="1"/>
</dbReference>